<evidence type="ECO:0008006" key="3">
    <source>
        <dbReference type="Google" id="ProtNLM"/>
    </source>
</evidence>
<dbReference type="SUPFAM" id="SSF48239">
    <property type="entry name" value="Terpenoid cyclases/Protein prenyltransferases"/>
    <property type="match status" value="1"/>
</dbReference>
<evidence type="ECO:0000313" key="2">
    <source>
        <dbReference type="Proteomes" id="UP000242662"/>
    </source>
</evidence>
<dbReference type="AlphaFoldDB" id="A0A1G6PBD6"/>
<protein>
    <recommendedName>
        <fullName evidence="3">Prenyltransferase and squalene oxidase repeat-containing protein</fullName>
    </recommendedName>
</protein>
<dbReference type="EMBL" id="FMYM01000016">
    <property type="protein sequence ID" value="SDC77318.1"/>
    <property type="molecule type" value="Genomic_DNA"/>
</dbReference>
<proteinExistence type="predicted"/>
<dbReference type="InterPro" id="IPR008930">
    <property type="entry name" value="Terpenoid_cyclase/PrenylTrfase"/>
</dbReference>
<name>A0A1G6PBD6_9BACI</name>
<dbReference type="OrthoDB" id="3286086at2"/>
<dbReference type="RefSeq" id="WP_090776721.1">
    <property type="nucleotide sequence ID" value="NZ_FMYM01000016.1"/>
</dbReference>
<organism evidence="1 2">
    <name type="scientific">Shouchella lonarensis</name>
    <dbReference type="NCBI Taxonomy" id="1464122"/>
    <lineage>
        <taxon>Bacteria</taxon>
        <taxon>Bacillati</taxon>
        <taxon>Bacillota</taxon>
        <taxon>Bacilli</taxon>
        <taxon>Bacillales</taxon>
        <taxon>Bacillaceae</taxon>
        <taxon>Shouchella</taxon>
    </lineage>
</organism>
<dbReference type="Proteomes" id="UP000242662">
    <property type="component" value="Unassembled WGS sequence"/>
</dbReference>
<accession>A0A1G6PBD6</accession>
<gene>
    <name evidence="1" type="ORF">SAMN05421737_11621</name>
</gene>
<dbReference type="STRING" id="1464122.SAMN05421737_11621"/>
<evidence type="ECO:0000313" key="1">
    <source>
        <dbReference type="EMBL" id="SDC77318.1"/>
    </source>
</evidence>
<keyword evidence="2" id="KW-1185">Reference proteome</keyword>
<reference evidence="2" key="1">
    <citation type="submission" date="2016-09" db="EMBL/GenBank/DDBJ databases">
        <authorList>
            <person name="Varghese N."/>
            <person name="Submissions S."/>
        </authorList>
    </citation>
    <scope>NUCLEOTIDE SEQUENCE [LARGE SCALE GENOMIC DNA]</scope>
    <source>
        <strain evidence="2">25nlg</strain>
    </source>
</reference>
<sequence>MKLSREAFKRAVAFVMSEARPLDQQLYRYYFEGGSKENVVAALALFQNDDGGFGHCLEPDVRLEVSSVLATTVAVQCMSKIGLDERHNLVAGAIQYFLNQYDHEKQRWPILPKEVNDVPHAPWWHFDEGRDYPGTHSSWANPGAEVVGYLHEYKTLVPTTFLADVTAIALCECEKAPLKMDMHDFYCFQRLFSCVAARDQKVIFNKLKETVREITLRHRHEWHDYGAKPLDVAPSPSVPFASLLEKEIAAQLDHEIEKMNEHGCVLPSWSWFGHYEDTWPQAKREWVGYLTVKMLKVFQDYGRIGEG</sequence>